<dbReference type="AlphaFoldDB" id="A0A0G4EGT4"/>
<organism evidence="3 4">
    <name type="scientific">Vitrella brassicaformis (strain CCMP3155)</name>
    <dbReference type="NCBI Taxonomy" id="1169540"/>
    <lineage>
        <taxon>Eukaryota</taxon>
        <taxon>Sar</taxon>
        <taxon>Alveolata</taxon>
        <taxon>Colpodellida</taxon>
        <taxon>Vitrellaceae</taxon>
        <taxon>Vitrella</taxon>
    </lineage>
</organism>
<dbReference type="EMBL" id="CDMY01000235">
    <property type="protein sequence ID" value="CEL95674.1"/>
    <property type="molecule type" value="Genomic_DNA"/>
</dbReference>
<feature type="chain" id="PRO_5005187108" description="Apple domain-containing protein" evidence="2">
    <location>
        <begin position="18"/>
        <end position="595"/>
    </location>
</feature>
<evidence type="ECO:0000313" key="3">
    <source>
        <dbReference type="EMBL" id="CEL95674.1"/>
    </source>
</evidence>
<keyword evidence="2" id="KW-0732">Signal</keyword>
<feature type="region of interest" description="Disordered" evidence="1">
    <location>
        <begin position="563"/>
        <end position="595"/>
    </location>
</feature>
<feature type="signal peptide" evidence="2">
    <location>
        <begin position="1"/>
        <end position="17"/>
    </location>
</feature>
<feature type="compositionally biased region" description="Basic and acidic residues" evidence="1">
    <location>
        <begin position="574"/>
        <end position="595"/>
    </location>
</feature>
<reference evidence="3 4" key="1">
    <citation type="submission" date="2014-11" db="EMBL/GenBank/DDBJ databases">
        <authorList>
            <person name="Zhu J."/>
            <person name="Qi W."/>
            <person name="Song R."/>
        </authorList>
    </citation>
    <scope>NUCLEOTIDE SEQUENCE [LARGE SCALE GENOMIC DNA]</scope>
</reference>
<dbReference type="Proteomes" id="UP000041254">
    <property type="component" value="Unassembled WGS sequence"/>
</dbReference>
<accession>A0A0G4EGT4</accession>
<evidence type="ECO:0000256" key="2">
    <source>
        <dbReference type="SAM" id="SignalP"/>
    </source>
</evidence>
<dbReference type="InParanoid" id="A0A0G4EGT4"/>
<evidence type="ECO:0008006" key="5">
    <source>
        <dbReference type="Google" id="ProtNLM"/>
    </source>
</evidence>
<dbReference type="VEuPathDB" id="CryptoDB:Vbra_11997"/>
<evidence type="ECO:0000256" key="1">
    <source>
        <dbReference type="SAM" id="MobiDB-lite"/>
    </source>
</evidence>
<gene>
    <name evidence="3" type="ORF">Vbra_11997</name>
</gene>
<evidence type="ECO:0000313" key="4">
    <source>
        <dbReference type="Proteomes" id="UP000041254"/>
    </source>
</evidence>
<keyword evidence="4" id="KW-1185">Reference proteome</keyword>
<name>A0A0G4EGT4_VITBC</name>
<sequence length="595" mass="64735">MKTAPLILALLISGSLANKKSKKGGGSDENYCGSTSKAFCENNRFIYDESCAPDTDGCNMFGSAQHCCRMCLADYTDVPPSKIDKNGKNGSGGVVGSYSEVALAKHKLPKCSFYSSDAMSMVGDRKYTALPGGGSSAAFSWGYTPTDEYAKSLIDPNHYMDEGEICDVVGGRINHAGTACCSEYCGQCGGYHCEDRPGGYYGCCPQAILERNKPCIDGYKMKAPPCVPTKMPDKGDGRKGNCCKDLPKGCRPKLAKTGAFKGTLQCGSKISDNTILQSVEGYLQNCGSFGPYTKQAVYELEIQPHYRRHRQIPVEVSTVSKGTRYDTIVAVTKGCHPDQGRDKCLFYNDDAPYSPADSECGMGTFCSAMTLNLAPGTYFLYVGGFGMAEGNYHVQVKCGSDVTNPQEKDCLVPKPYHDLNPGDDLHFLPDHSEGQCGKACLDRHDCGGYAWLHRCGHGGHTFGCCWLKHLHPQEVANHLGVMAALAWSSEDGMACIEPHPGYEINGQDRHGMQLGMSESACMEECINDYHCAGYVWEKDCRGSGYHGGYTSCCQKKSSVRNMHPNNGKNSGKVVGRDGRDGGDRYKDDRERDPYY</sequence>
<protein>
    <recommendedName>
        <fullName evidence="5">Apple domain-containing protein</fullName>
    </recommendedName>
</protein>
<proteinExistence type="predicted"/>